<keyword evidence="1" id="KW-0812">Transmembrane</keyword>
<protein>
    <submittedName>
        <fullName evidence="2">Uncharacterized protein</fullName>
    </submittedName>
</protein>
<name>A0A843XMQ9_COLES</name>
<sequence length="121" mass="13305">MQAAATAHALSMHVGTLSRRLAPHPKLFHEELLFSSRLEDGKKVPSIISRTEENVTVEGDAKRRRVLQGRCVISVVTTDSLIVIRLVVVCPGGGTVVFVVLWWYLVEVGVEVELCSVEVVL</sequence>
<accession>A0A843XMQ9</accession>
<evidence type="ECO:0000256" key="1">
    <source>
        <dbReference type="SAM" id="Phobius"/>
    </source>
</evidence>
<dbReference type="Proteomes" id="UP000652761">
    <property type="component" value="Unassembled WGS sequence"/>
</dbReference>
<reference evidence="2" key="1">
    <citation type="submission" date="2017-07" db="EMBL/GenBank/DDBJ databases">
        <title>Taro Niue Genome Assembly and Annotation.</title>
        <authorList>
            <person name="Atibalentja N."/>
            <person name="Keating K."/>
            <person name="Fields C.J."/>
        </authorList>
    </citation>
    <scope>NUCLEOTIDE SEQUENCE</scope>
    <source>
        <strain evidence="2">Niue_2</strain>
        <tissue evidence="2">Leaf</tissue>
    </source>
</reference>
<organism evidence="2 3">
    <name type="scientific">Colocasia esculenta</name>
    <name type="common">Wild taro</name>
    <name type="synonym">Arum esculentum</name>
    <dbReference type="NCBI Taxonomy" id="4460"/>
    <lineage>
        <taxon>Eukaryota</taxon>
        <taxon>Viridiplantae</taxon>
        <taxon>Streptophyta</taxon>
        <taxon>Embryophyta</taxon>
        <taxon>Tracheophyta</taxon>
        <taxon>Spermatophyta</taxon>
        <taxon>Magnoliopsida</taxon>
        <taxon>Liliopsida</taxon>
        <taxon>Araceae</taxon>
        <taxon>Aroideae</taxon>
        <taxon>Colocasieae</taxon>
        <taxon>Colocasia</taxon>
    </lineage>
</organism>
<keyword evidence="1" id="KW-0472">Membrane</keyword>
<gene>
    <name evidence="2" type="ORF">Taro_053632</name>
</gene>
<evidence type="ECO:0000313" key="3">
    <source>
        <dbReference type="Proteomes" id="UP000652761"/>
    </source>
</evidence>
<comment type="caution">
    <text evidence="2">The sequence shown here is derived from an EMBL/GenBank/DDBJ whole genome shotgun (WGS) entry which is preliminary data.</text>
</comment>
<dbReference type="EMBL" id="NMUH01009989">
    <property type="protein sequence ID" value="MQM20606.1"/>
    <property type="molecule type" value="Genomic_DNA"/>
</dbReference>
<feature type="transmembrane region" description="Helical" evidence="1">
    <location>
        <begin position="71"/>
        <end position="104"/>
    </location>
</feature>
<keyword evidence="1" id="KW-1133">Transmembrane helix</keyword>
<keyword evidence="3" id="KW-1185">Reference proteome</keyword>
<dbReference type="AlphaFoldDB" id="A0A843XMQ9"/>
<proteinExistence type="predicted"/>
<evidence type="ECO:0000313" key="2">
    <source>
        <dbReference type="EMBL" id="MQM20606.1"/>
    </source>
</evidence>